<organism evidence="1 2">
    <name type="scientific">Cuscuta europaea</name>
    <name type="common">European dodder</name>
    <dbReference type="NCBI Taxonomy" id="41803"/>
    <lineage>
        <taxon>Eukaryota</taxon>
        <taxon>Viridiplantae</taxon>
        <taxon>Streptophyta</taxon>
        <taxon>Embryophyta</taxon>
        <taxon>Tracheophyta</taxon>
        <taxon>Spermatophyta</taxon>
        <taxon>Magnoliopsida</taxon>
        <taxon>eudicotyledons</taxon>
        <taxon>Gunneridae</taxon>
        <taxon>Pentapetalae</taxon>
        <taxon>asterids</taxon>
        <taxon>lamiids</taxon>
        <taxon>Solanales</taxon>
        <taxon>Convolvulaceae</taxon>
        <taxon>Cuscuteae</taxon>
        <taxon>Cuscuta</taxon>
        <taxon>Cuscuta subgen. Cuscuta</taxon>
    </lineage>
</organism>
<evidence type="ECO:0000313" key="1">
    <source>
        <dbReference type="EMBL" id="CAH9070991.1"/>
    </source>
</evidence>
<reference evidence="1" key="1">
    <citation type="submission" date="2022-07" db="EMBL/GenBank/DDBJ databases">
        <authorList>
            <person name="Macas J."/>
            <person name="Novak P."/>
            <person name="Neumann P."/>
        </authorList>
    </citation>
    <scope>NUCLEOTIDE SEQUENCE</scope>
</reference>
<accession>A0A9P1E160</accession>
<comment type="caution">
    <text evidence="1">The sequence shown here is derived from an EMBL/GenBank/DDBJ whole genome shotgun (WGS) entry which is preliminary data.</text>
</comment>
<dbReference type="AlphaFoldDB" id="A0A9P1E160"/>
<evidence type="ECO:0000313" key="2">
    <source>
        <dbReference type="Proteomes" id="UP001152484"/>
    </source>
</evidence>
<dbReference type="Proteomes" id="UP001152484">
    <property type="component" value="Unassembled WGS sequence"/>
</dbReference>
<keyword evidence="2" id="KW-1185">Reference proteome</keyword>
<sequence>MPKSSGGMGFRKLKDFNIAMLGKQVWRLLKQPGTLVSRVLKARYYPKGGVLEAGLGSNPSLIWRSIVAAIPAVREGVLYRVGDGSSIRVWKDKWISKAMGGRPAREIVSDLEDITVNSLMMMDGSSWDWDILRDLLNVEDREALYYPVKRFPRNG</sequence>
<name>A0A9P1E160_CUSEU</name>
<proteinExistence type="predicted"/>
<protein>
    <submittedName>
        <fullName evidence="1">Uncharacterized protein</fullName>
    </submittedName>
</protein>
<gene>
    <name evidence="1" type="ORF">CEURO_LOCUS3858</name>
</gene>
<dbReference type="OrthoDB" id="1742963at2759"/>
<dbReference type="EMBL" id="CAMAPE010000006">
    <property type="protein sequence ID" value="CAH9070991.1"/>
    <property type="molecule type" value="Genomic_DNA"/>
</dbReference>